<evidence type="ECO:0000313" key="3">
    <source>
        <dbReference type="Proteomes" id="UP000286075"/>
    </source>
</evidence>
<protein>
    <recommendedName>
        <fullName evidence="4">Wzy</fullName>
    </recommendedName>
</protein>
<dbReference type="Proteomes" id="UP000286075">
    <property type="component" value="Unassembled WGS sequence"/>
</dbReference>
<evidence type="ECO:0000256" key="1">
    <source>
        <dbReference type="SAM" id="Phobius"/>
    </source>
</evidence>
<feature type="transmembrane region" description="Helical" evidence="1">
    <location>
        <begin position="350"/>
        <end position="370"/>
    </location>
</feature>
<accession>A0A413H4B4</accession>
<feature type="transmembrane region" description="Helical" evidence="1">
    <location>
        <begin position="174"/>
        <end position="197"/>
    </location>
</feature>
<evidence type="ECO:0000313" key="2">
    <source>
        <dbReference type="EMBL" id="RGX78340.1"/>
    </source>
</evidence>
<feature type="transmembrane region" description="Helical" evidence="1">
    <location>
        <begin position="407"/>
        <end position="423"/>
    </location>
</feature>
<feature type="transmembrane region" description="Helical" evidence="1">
    <location>
        <begin position="60"/>
        <end position="82"/>
    </location>
</feature>
<reference evidence="2 3" key="1">
    <citation type="submission" date="2018-08" db="EMBL/GenBank/DDBJ databases">
        <title>A genome reference for cultivated species of the human gut microbiota.</title>
        <authorList>
            <person name="Zou Y."/>
            <person name="Xue W."/>
            <person name="Luo G."/>
        </authorList>
    </citation>
    <scope>NUCLEOTIDE SEQUENCE [LARGE SCALE GENOMIC DNA]</scope>
    <source>
        <strain evidence="2 3">OF03-9BH</strain>
    </source>
</reference>
<dbReference type="EMBL" id="QSCF01000017">
    <property type="protein sequence ID" value="RGX78340.1"/>
    <property type="molecule type" value="Genomic_DNA"/>
</dbReference>
<name>A0A413H4B4_9BACE</name>
<feature type="transmembrane region" description="Helical" evidence="1">
    <location>
        <begin position="126"/>
        <end position="147"/>
    </location>
</feature>
<keyword evidence="1" id="KW-0812">Transmembrane</keyword>
<proteinExistence type="predicted"/>
<feature type="transmembrane region" description="Helical" evidence="1">
    <location>
        <begin position="12"/>
        <end position="39"/>
    </location>
</feature>
<keyword evidence="1" id="KW-0472">Membrane</keyword>
<dbReference type="AlphaFoldDB" id="A0A413H4B4"/>
<keyword evidence="1" id="KW-1133">Transmembrane helix</keyword>
<sequence length="432" mass="50387">MSVIKDFKLVLYLFLAIFQPPFLPINFIYILGLITFFLLSKEDVKTYKNYILLESKIKNIYRFFIGIFVYFLFINVIDIIFIDARDLTATRLRCFNQLMVLSYFQFLFIFYLFLQFEKRNYGLADAFRLLILAGLLQGGCAVIAFFVPPIRTAFMFFGDRALYDNDFFLERRGYGFSMTLIDTFGYGIGLIAGYMVLIGWPRRVKYRLLCIALLVFTTAINARTGLFVLVIAVFLKLIFWGGTFFKALFSIGVLSLLLYILKVFFPVILEMGVRSDNSTLVWICSDFLEMYYMVFESGASNSMQMEDATFLSNFVSLPDNFFEYLFGSGHYVYDTKHELGFRTDIGYYNLFWEFGILMSGVILLKFASFIGKPFLMTDNTKIKSIVVFNFVAYAFLLMKAILLGYNPGVFVNYYVTFALYFYLKRDKRYSYV</sequence>
<comment type="caution">
    <text evidence="2">The sequence shown here is derived from an EMBL/GenBank/DDBJ whole genome shotgun (WGS) entry which is preliminary data.</text>
</comment>
<feature type="transmembrane region" description="Helical" evidence="1">
    <location>
        <begin position="94"/>
        <end position="114"/>
    </location>
</feature>
<organism evidence="2 3">
    <name type="scientific">Bacteroides stercorirosoris</name>
    <dbReference type="NCBI Taxonomy" id="871324"/>
    <lineage>
        <taxon>Bacteria</taxon>
        <taxon>Pseudomonadati</taxon>
        <taxon>Bacteroidota</taxon>
        <taxon>Bacteroidia</taxon>
        <taxon>Bacteroidales</taxon>
        <taxon>Bacteroidaceae</taxon>
        <taxon>Bacteroides</taxon>
    </lineage>
</organism>
<feature type="transmembrane region" description="Helical" evidence="1">
    <location>
        <begin position="247"/>
        <end position="265"/>
    </location>
</feature>
<gene>
    <name evidence="2" type="ORF">DXA68_12315</name>
</gene>
<feature type="transmembrane region" description="Helical" evidence="1">
    <location>
        <begin position="209"/>
        <end position="235"/>
    </location>
</feature>
<evidence type="ECO:0008006" key="4">
    <source>
        <dbReference type="Google" id="ProtNLM"/>
    </source>
</evidence>